<keyword evidence="3" id="KW-1185">Reference proteome</keyword>
<keyword evidence="2" id="KW-0808">Transferase</keyword>
<evidence type="ECO:0000313" key="3">
    <source>
        <dbReference type="Proteomes" id="UP000282028"/>
    </source>
</evidence>
<sequence length="262" mass="29732">MNILSIVEESDIAYKRVFSSMEQRAWGYLFVNEENPLHYDANHAHLSQAVIDQSEAKQIVAEVVDFFEPKGIFPRVYLYQPAKQQALLDELEKQGFKTESLPSPIQLWQGQLAETKPRADIEIEPVTTGNYEDCLLVESVPELGGREIREKAFAQEFAHPAFQHFLLRVNGEPASTLCLLLAGPIVRVENVATLPAFRGQGLIGHLIRHVQEQFLLSGGTQLWVCPINEQVEKVYSRYGFVTMDKIHFQHAYRGGKGILELR</sequence>
<dbReference type="Gene3D" id="3.40.630.30">
    <property type="match status" value="1"/>
</dbReference>
<dbReference type="Proteomes" id="UP000282028">
    <property type="component" value="Unassembled WGS sequence"/>
</dbReference>
<gene>
    <name evidence="2" type="ORF">EDM52_23020</name>
</gene>
<protein>
    <submittedName>
        <fullName evidence="2">GNAT family N-acetyltransferase</fullName>
    </submittedName>
</protein>
<dbReference type="GO" id="GO:0016747">
    <property type="term" value="F:acyltransferase activity, transferring groups other than amino-acyl groups"/>
    <property type="evidence" value="ECO:0007669"/>
    <property type="project" value="InterPro"/>
</dbReference>
<name>A0A3M8BUE2_9BACL</name>
<comment type="caution">
    <text evidence="2">The sequence shown here is derived from an EMBL/GenBank/DDBJ whole genome shotgun (WGS) entry which is preliminary data.</text>
</comment>
<organism evidence="2 3">
    <name type="scientific">Brevibacillus invocatus</name>
    <dbReference type="NCBI Taxonomy" id="173959"/>
    <lineage>
        <taxon>Bacteria</taxon>
        <taxon>Bacillati</taxon>
        <taxon>Bacillota</taxon>
        <taxon>Bacilli</taxon>
        <taxon>Bacillales</taxon>
        <taxon>Paenibacillaceae</taxon>
        <taxon>Brevibacillus</taxon>
    </lineage>
</organism>
<feature type="domain" description="N-acetyltransferase" evidence="1">
    <location>
        <begin position="121"/>
        <end position="262"/>
    </location>
</feature>
<reference evidence="2 3" key="1">
    <citation type="submission" date="2018-10" db="EMBL/GenBank/DDBJ databases">
        <title>Phylogenomics of Brevibacillus.</title>
        <authorList>
            <person name="Dunlap C."/>
        </authorList>
    </citation>
    <scope>NUCLEOTIDE SEQUENCE [LARGE SCALE GENOMIC DNA]</scope>
    <source>
        <strain evidence="2 3">JCM 12215</strain>
    </source>
</reference>
<dbReference type="Pfam" id="PF00583">
    <property type="entry name" value="Acetyltransf_1"/>
    <property type="match status" value="1"/>
</dbReference>
<dbReference type="OrthoDB" id="2737536at2"/>
<evidence type="ECO:0000259" key="1">
    <source>
        <dbReference type="PROSITE" id="PS51186"/>
    </source>
</evidence>
<dbReference type="InterPro" id="IPR000182">
    <property type="entry name" value="GNAT_dom"/>
</dbReference>
<dbReference type="EMBL" id="RHHR01000060">
    <property type="protein sequence ID" value="RNB67031.1"/>
    <property type="molecule type" value="Genomic_DNA"/>
</dbReference>
<evidence type="ECO:0000313" key="2">
    <source>
        <dbReference type="EMBL" id="RNB67031.1"/>
    </source>
</evidence>
<dbReference type="AlphaFoldDB" id="A0A3M8BUE2"/>
<dbReference type="PROSITE" id="PS51186">
    <property type="entry name" value="GNAT"/>
    <property type="match status" value="1"/>
</dbReference>
<dbReference type="RefSeq" id="WP_122911244.1">
    <property type="nucleotide sequence ID" value="NZ_CBCSBE010000031.1"/>
</dbReference>
<dbReference type="SUPFAM" id="SSF55729">
    <property type="entry name" value="Acyl-CoA N-acyltransferases (Nat)"/>
    <property type="match status" value="1"/>
</dbReference>
<proteinExistence type="predicted"/>
<dbReference type="CDD" id="cd04301">
    <property type="entry name" value="NAT_SF"/>
    <property type="match status" value="1"/>
</dbReference>
<dbReference type="InterPro" id="IPR016181">
    <property type="entry name" value="Acyl_CoA_acyltransferase"/>
</dbReference>
<accession>A0A3M8BUE2</accession>